<evidence type="ECO:0000313" key="2">
    <source>
        <dbReference type="EMBL" id="ORZ28085.1"/>
    </source>
</evidence>
<dbReference type="Proteomes" id="UP000193648">
    <property type="component" value="Unassembled WGS sequence"/>
</dbReference>
<accession>A0A1Y2H0N6</accession>
<feature type="chain" id="PRO_5013322423" evidence="1">
    <location>
        <begin position="19"/>
        <end position="246"/>
    </location>
</feature>
<evidence type="ECO:0000256" key="1">
    <source>
        <dbReference type="SAM" id="SignalP"/>
    </source>
</evidence>
<dbReference type="RefSeq" id="XP_021885770.1">
    <property type="nucleotide sequence ID" value="XM_022028368.1"/>
</dbReference>
<keyword evidence="3" id="KW-1185">Reference proteome</keyword>
<dbReference type="EMBL" id="MCFF01000002">
    <property type="protein sequence ID" value="ORZ28085.1"/>
    <property type="molecule type" value="Genomic_DNA"/>
</dbReference>
<dbReference type="OrthoDB" id="2441166at2759"/>
<gene>
    <name evidence="2" type="ORF">BCR41DRAFT_391555</name>
</gene>
<reference evidence="2 3" key="1">
    <citation type="submission" date="2016-07" db="EMBL/GenBank/DDBJ databases">
        <title>Pervasive Adenine N6-methylation of Active Genes in Fungi.</title>
        <authorList>
            <consortium name="DOE Joint Genome Institute"/>
            <person name="Mondo S.J."/>
            <person name="Dannebaum R.O."/>
            <person name="Kuo R.C."/>
            <person name="Labutti K."/>
            <person name="Haridas S."/>
            <person name="Kuo A."/>
            <person name="Salamov A."/>
            <person name="Ahrendt S.R."/>
            <person name="Lipzen A."/>
            <person name="Sullivan W."/>
            <person name="Andreopoulos W.B."/>
            <person name="Clum A."/>
            <person name="Lindquist E."/>
            <person name="Daum C."/>
            <person name="Ramamoorthy G.K."/>
            <person name="Gryganskyi A."/>
            <person name="Culley D."/>
            <person name="Magnuson J.K."/>
            <person name="James T.Y."/>
            <person name="O'Malley M.A."/>
            <person name="Stajich J.E."/>
            <person name="Spatafora J.W."/>
            <person name="Visel A."/>
            <person name="Grigoriev I.V."/>
        </authorList>
    </citation>
    <scope>NUCLEOTIDE SEQUENCE [LARGE SCALE GENOMIC DNA]</scope>
    <source>
        <strain evidence="2 3">NRRL 3116</strain>
    </source>
</reference>
<name>A0A1Y2H0N6_9FUNG</name>
<dbReference type="AlphaFoldDB" id="A0A1Y2H0N6"/>
<protein>
    <submittedName>
        <fullName evidence="2">Uncharacterized protein</fullName>
    </submittedName>
</protein>
<organism evidence="2 3">
    <name type="scientific">Lobosporangium transversale</name>
    <dbReference type="NCBI Taxonomy" id="64571"/>
    <lineage>
        <taxon>Eukaryota</taxon>
        <taxon>Fungi</taxon>
        <taxon>Fungi incertae sedis</taxon>
        <taxon>Mucoromycota</taxon>
        <taxon>Mortierellomycotina</taxon>
        <taxon>Mortierellomycetes</taxon>
        <taxon>Mortierellales</taxon>
        <taxon>Mortierellaceae</taxon>
        <taxon>Lobosporangium</taxon>
    </lineage>
</organism>
<comment type="caution">
    <text evidence="2">The sequence shown here is derived from an EMBL/GenBank/DDBJ whole genome shotgun (WGS) entry which is preliminary data.</text>
</comment>
<proteinExistence type="predicted"/>
<evidence type="ECO:0000313" key="3">
    <source>
        <dbReference type="Proteomes" id="UP000193648"/>
    </source>
</evidence>
<feature type="signal peptide" evidence="1">
    <location>
        <begin position="1"/>
        <end position="18"/>
    </location>
</feature>
<dbReference type="InParanoid" id="A0A1Y2H0N6"/>
<sequence>MLLLKSVVFACTATVVLAFGTNAIISIGNFVGEDTTDPSAKGEEIFSSPQNHAAAVASILSYISAFPGFRSDRLYHLPINLSGDRDQFHERIVNLYGLNGAQEVADAFLKLLPKKIDDKEAQSAEMWTLSQTLIQKDVGSDQVLAGLLEVTMTARVDDSGNFHFDEQEADFQMEIYRVDSSFLQTQAPTLARNMHTLSVKDVTMKLSTSGLISLNCEPAELLAAWLSAGDASRSSSHTHFRQQHAL</sequence>
<dbReference type="GeneID" id="33570211"/>
<keyword evidence="1" id="KW-0732">Signal</keyword>